<evidence type="ECO:0000256" key="1">
    <source>
        <dbReference type="SAM" id="MobiDB-lite"/>
    </source>
</evidence>
<sequence length="484" mass="52813">MGCTSPALHRVFPRYQASKQAYCSVSHSPNLILFLYQLSHQPETVTSAAYSHKTNSYRVQYSTVQYTTLLYIYPTIPPSFSDYYNPNSKLQLQSSHLSNQLSLLNVGKEREFEFDWTSTSTHPAAKLAHSRPPPVRTHSAVAAASPPPLSPRTHSEKKSHHHRRKSGKEHVATEKKASRPTSLSRRTTPQYVTKVGPGWNGGRGSTSARDRDGEENSGRDSGESFPQFCMNCEKQFLPVNNTFLYCSEACRLHDQNPAPSSHPDAYSPSAYAPSSPPLTPYTRHFSSLPVSIPDDGPDIVPKFSPTQSRPRSYFNSDPYPASYQAPPSYASSPPQTKGYKTSQSSTALASLRELATALPRTSSKHSDPESPPKSSASSMSRTGSGVWNYMPFTSTGKTTAPTPSATPGNSYNGGYTVSQSYGAAQTSYASGSGKSREDLYNYGRSQSTYGQPGGMGMDRPLPPRSGPGGYGHRPKSIDLVTPTW</sequence>
<dbReference type="EMBL" id="QGMG01000336">
    <property type="protein sequence ID" value="TVY54493.1"/>
    <property type="molecule type" value="Genomic_DNA"/>
</dbReference>
<evidence type="ECO:0000313" key="2">
    <source>
        <dbReference type="EMBL" id="TVY54493.1"/>
    </source>
</evidence>
<dbReference type="OrthoDB" id="3599883at2759"/>
<protein>
    <recommendedName>
        <fullName evidence="4">Life-span regulatory factor domain-containing protein</fullName>
    </recommendedName>
</protein>
<feature type="compositionally biased region" description="Low complexity" evidence="1">
    <location>
        <begin position="372"/>
        <end position="383"/>
    </location>
</feature>
<evidence type="ECO:0000313" key="3">
    <source>
        <dbReference type="Proteomes" id="UP000481288"/>
    </source>
</evidence>
<organism evidence="2 3">
    <name type="scientific">Lachnellula cervina</name>
    <dbReference type="NCBI Taxonomy" id="1316786"/>
    <lineage>
        <taxon>Eukaryota</taxon>
        <taxon>Fungi</taxon>
        <taxon>Dikarya</taxon>
        <taxon>Ascomycota</taxon>
        <taxon>Pezizomycotina</taxon>
        <taxon>Leotiomycetes</taxon>
        <taxon>Helotiales</taxon>
        <taxon>Lachnaceae</taxon>
        <taxon>Lachnellula</taxon>
    </lineage>
</organism>
<comment type="caution">
    <text evidence="2">The sequence shown here is derived from an EMBL/GenBank/DDBJ whole genome shotgun (WGS) entry which is preliminary data.</text>
</comment>
<feature type="region of interest" description="Disordered" evidence="1">
    <location>
        <begin position="256"/>
        <end position="383"/>
    </location>
</feature>
<feature type="region of interest" description="Disordered" evidence="1">
    <location>
        <begin position="121"/>
        <end position="222"/>
    </location>
</feature>
<feature type="compositionally biased region" description="Low complexity" evidence="1">
    <location>
        <begin position="257"/>
        <end position="273"/>
    </location>
</feature>
<dbReference type="AlphaFoldDB" id="A0A7D8UZ74"/>
<evidence type="ECO:0008006" key="4">
    <source>
        <dbReference type="Google" id="ProtNLM"/>
    </source>
</evidence>
<feature type="compositionally biased region" description="Basic and acidic residues" evidence="1">
    <location>
        <begin position="168"/>
        <end position="177"/>
    </location>
</feature>
<name>A0A7D8UZ74_9HELO</name>
<feature type="compositionally biased region" description="Polar residues" evidence="1">
    <location>
        <begin position="338"/>
        <end position="348"/>
    </location>
</feature>
<feature type="compositionally biased region" description="Low complexity" evidence="1">
    <location>
        <begin position="318"/>
        <end position="335"/>
    </location>
</feature>
<dbReference type="Proteomes" id="UP000481288">
    <property type="component" value="Unassembled WGS sequence"/>
</dbReference>
<keyword evidence="3" id="KW-1185">Reference proteome</keyword>
<feature type="compositionally biased region" description="Polar residues" evidence="1">
    <location>
        <begin position="179"/>
        <end position="191"/>
    </location>
</feature>
<dbReference type="InterPro" id="IPR024368">
    <property type="entry name" value="Ecl1/2/3"/>
</dbReference>
<feature type="region of interest" description="Disordered" evidence="1">
    <location>
        <begin position="426"/>
        <end position="484"/>
    </location>
</feature>
<accession>A0A7D8UZ74</accession>
<feature type="compositionally biased region" description="Basic and acidic residues" evidence="1">
    <location>
        <begin position="208"/>
        <end position="222"/>
    </location>
</feature>
<proteinExistence type="predicted"/>
<gene>
    <name evidence="2" type="ORF">LCER1_G003485</name>
</gene>
<reference evidence="2 3" key="1">
    <citation type="submission" date="2018-05" db="EMBL/GenBank/DDBJ databases">
        <title>Whole genome sequencing for identification of molecular markers to develop diagnostic detection tools for the regulated plant pathogen Lachnellula willkommii.</title>
        <authorList>
            <person name="Giroux E."/>
            <person name="Bilodeau G."/>
        </authorList>
    </citation>
    <scope>NUCLEOTIDE SEQUENCE [LARGE SCALE GENOMIC DNA]</scope>
    <source>
        <strain evidence="2 3">CBS 625.97</strain>
    </source>
</reference>
<feature type="compositionally biased region" description="Basic residues" evidence="1">
    <location>
        <begin position="155"/>
        <end position="167"/>
    </location>
</feature>
<dbReference type="Pfam" id="PF12855">
    <property type="entry name" value="Ecl1"/>
    <property type="match status" value="1"/>
</dbReference>
<feature type="compositionally biased region" description="Polar residues" evidence="1">
    <location>
        <begin position="304"/>
        <end position="315"/>
    </location>
</feature>